<feature type="region of interest" description="Disordered" evidence="3">
    <location>
        <begin position="242"/>
        <end position="265"/>
    </location>
</feature>
<organism evidence="4 5">
    <name type="scientific">Salvia divinorum</name>
    <name type="common">Maria pastora</name>
    <name type="synonym">Diviner's sage</name>
    <dbReference type="NCBI Taxonomy" id="28513"/>
    <lineage>
        <taxon>Eukaryota</taxon>
        <taxon>Viridiplantae</taxon>
        <taxon>Streptophyta</taxon>
        <taxon>Embryophyta</taxon>
        <taxon>Tracheophyta</taxon>
        <taxon>Spermatophyta</taxon>
        <taxon>Magnoliopsida</taxon>
        <taxon>eudicotyledons</taxon>
        <taxon>Gunneridae</taxon>
        <taxon>Pentapetalae</taxon>
        <taxon>asterids</taxon>
        <taxon>lamiids</taxon>
        <taxon>Lamiales</taxon>
        <taxon>Lamiaceae</taxon>
        <taxon>Nepetoideae</taxon>
        <taxon>Mentheae</taxon>
        <taxon>Salviinae</taxon>
        <taxon>Salvia</taxon>
        <taxon>Salvia subgen. Calosphace</taxon>
    </lineage>
</organism>
<evidence type="ECO:0000313" key="5">
    <source>
        <dbReference type="Proteomes" id="UP001567538"/>
    </source>
</evidence>
<gene>
    <name evidence="4" type="ORF">AAHA92_34009</name>
</gene>
<feature type="compositionally biased region" description="Pro residues" evidence="3">
    <location>
        <begin position="197"/>
        <end position="209"/>
    </location>
</feature>
<evidence type="ECO:0000256" key="1">
    <source>
        <dbReference type="ARBA" id="ARBA00004123"/>
    </source>
</evidence>
<dbReference type="PANTHER" id="PTHR33172">
    <property type="entry name" value="OS08G0516900 PROTEIN"/>
    <property type="match status" value="1"/>
</dbReference>
<feature type="compositionally biased region" description="Polar residues" evidence="3">
    <location>
        <begin position="182"/>
        <end position="192"/>
    </location>
</feature>
<evidence type="ECO:0000256" key="3">
    <source>
        <dbReference type="SAM" id="MobiDB-lite"/>
    </source>
</evidence>
<feature type="compositionally biased region" description="Basic and acidic residues" evidence="3">
    <location>
        <begin position="15"/>
        <end position="26"/>
    </location>
</feature>
<dbReference type="AlphaFoldDB" id="A0ABD1FII5"/>
<evidence type="ECO:0000256" key="2">
    <source>
        <dbReference type="ARBA" id="ARBA00023242"/>
    </source>
</evidence>
<sequence>MSIALQRCNSGGGHPIEEPGFVHREMAFVSSPYDPPAPDQRSSDEDPSCSFSSSSSSSIGKNSDEHPSGGSGSDEEEVQSQFKGGPLGSLDSLEEVLPIKKSISKFYSGKSKSFTSLSDAASIPSIKEITKPENAYTRKRKNLLVFNNIWDKNQNSIVRNRIGGLSKRPTNSRSMLSLAANTNCSESNSGDTCNSNSPPPGCSLPPLPPHARRSMKSELSSSPPVDKFPSWRSFSLSDLQGVADADATPSTSGLWSNNTENYSLV</sequence>
<reference evidence="4 5" key="1">
    <citation type="submission" date="2024-06" db="EMBL/GenBank/DDBJ databases">
        <title>A chromosome level genome sequence of Diviner's sage (Salvia divinorum).</title>
        <authorList>
            <person name="Ford S.A."/>
            <person name="Ro D.-K."/>
            <person name="Ness R.W."/>
            <person name="Phillips M.A."/>
        </authorList>
    </citation>
    <scope>NUCLEOTIDE SEQUENCE [LARGE SCALE GENOMIC DNA]</scope>
    <source>
        <strain evidence="4">SAF-2024a</strain>
        <tissue evidence="4">Leaf</tissue>
    </source>
</reference>
<feature type="region of interest" description="Disordered" evidence="3">
    <location>
        <begin position="1"/>
        <end position="89"/>
    </location>
</feature>
<accession>A0ABD1FII5</accession>
<dbReference type="GO" id="GO:0006950">
    <property type="term" value="P:response to stress"/>
    <property type="evidence" value="ECO:0007669"/>
    <property type="project" value="UniProtKB-ARBA"/>
</dbReference>
<dbReference type="GO" id="GO:0005634">
    <property type="term" value="C:nucleus"/>
    <property type="evidence" value="ECO:0007669"/>
    <property type="project" value="UniProtKB-SubCell"/>
</dbReference>
<dbReference type="InterPro" id="IPR051992">
    <property type="entry name" value="OxStress_Response_Reg"/>
</dbReference>
<dbReference type="PANTHER" id="PTHR33172:SF96">
    <property type="entry name" value="PROTEIN OXIDATIVE STRESS 3 LIKE 3"/>
    <property type="match status" value="1"/>
</dbReference>
<protein>
    <submittedName>
        <fullName evidence="4">Uncharacterized protein</fullName>
    </submittedName>
</protein>
<evidence type="ECO:0000313" key="4">
    <source>
        <dbReference type="EMBL" id="KAL1531320.1"/>
    </source>
</evidence>
<comment type="subcellular location">
    <subcellularLocation>
        <location evidence="1">Nucleus</location>
    </subcellularLocation>
</comment>
<proteinExistence type="predicted"/>
<feature type="compositionally biased region" description="Low complexity" evidence="3">
    <location>
        <begin position="48"/>
        <end position="61"/>
    </location>
</feature>
<keyword evidence="5" id="KW-1185">Reference proteome</keyword>
<name>A0ABD1FII5_SALDI</name>
<comment type="caution">
    <text evidence="4">The sequence shown here is derived from an EMBL/GenBank/DDBJ whole genome shotgun (WGS) entry which is preliminary data.</text>
</comment>
<feature type="compositionally biased region" description="Polar residues" evidence="3">
    <location>
        <begin position="248"/>
        <end position="265"/>
    </location>
</feature>
<dbReference type="EMBL" id="JBEAFC010000015">
    <property type="protein sequence ID" value="KAL1531320.1"/>
    <property type="molecule type" value="Genomic_DNA"/>
</dbReference>
<feature type="region of interest" description="Disordered" evidence="3">
    <location>
        <begin position="182"/>
        <end position="227"/>
    </location>
</feature>
<keyword evidence="2" id="KW-0539">Nucleus</keyword>
<dbReference type="Proteomes" id="UP001567538">
    <property type="component" value="Unassembled WGS sequence"/>
</dbReference>